<evidence type="ECO:0000256" key="2">
    <source>
        <dbReference type="ARBA" id="ARBA00011903"/>
    </source>
</evidence>
<evidence type="ECO:0000313" key="10">
    <source>
        <dbReference type="EMBL" id="KAB7708162.1"/>
    </source>
</evidence>
<dbReference type="Gene3D" id="3.40.50.300">
    <property type="entry name" value="P-loop containing nucleotide triphosphate hydrolases"/>
    <property type="match status" value="1"/>
</dbReference>
<dbReference type="GO" id="GO:0005886">
    <property type="term" value="C:plasma membrane"/>
    <property type="evidence" value="ECO:0007669"/>
    <property type="project" value="TreeGrafter"/>
</dbReference>
<evidence type="ECO:0000313" key="11">
    <source>
        <dbReference type="Proteomes" id="UP000429595"/>
    </source>
</evidence>
<reference evidence="10 11" key="1">
    <citation type="submission" date="2019-10" db="EMBL/GenBank/DDBJ databases">
        <title>Bacillus aerolatum sp. nov., isolated from bioaerosol of sport playgrounds.</title>
        <authorList>
            <person name="Chen P."/>
            <person name="Zhang G."/>
        </authorList>
    </citation>
    <scope>NUCLEOTIDE SEQUENCE [LARGE SCALE GENOMIC DNA]</scope>
    <source>
        <strain evidence="10 11">CX253</strain>
    </source>
</reference>
<organism evidence="10 11">
    <name type="scientific">Bacillus aerolatus</name>
    <dbReference type="NCBI Taxonomy" id="2653354"/>
    <lineage>
        <taxon>Bacteria</taxon>
        <taxon>Bacillati</taxon>
        <taxon>Bacillota</taxon>
        <taxon>Bacilli</taxon>
        <taxon>Bacillales</taxon>
        <taxon>Bacillaceae</taxon>
        <taxon>Bacillus</taxon>
    </lineage>
</organism>
<dbReference type="GO" id="GO:0004715">
    <property type="term" value="F:non-membrane spanning protein tyrosine kinase activity"/>
    <property type="evidence" value="ECO:0007669"/>
    <property type="project" value="UniProtKB-EC"/>
</dbReference>
<dbReference type="InterPro" id="IPR025669">
    <property type="entry name" value="AAA_dom"/>
</dbReference>
<evidence type="ECO:0000256" key="6">
    <source>
        <dbReference type="ARBA" id="ARBA00022840"/>
    </source>
</evidence>
<dbReference type="SUPFAM" id="SSF52540">
    <property type="entry name" value="P-loop containing nucleoside triphosphate hydrolases"/>
    <property type="match status" value="1"/>
</dbReference>
<dbReference type="InterPro" id="IPR050445">
    <property type="entry name" value="Bact_polysacc_biosynth/exp"/>
</dbReference>
<dbReference type="AlphaFoldDB" id="A0A6I1FIK7"/>
<dbReference type="GO" id="GO:0005524">
    <property type="term" value="F:ATP binding"/>
    <property type="evidence" value="ECO:0007669"/>
    <property type="project" value="UniProtKB-KW"/>
</dbReference>
<comment type="catalytic activity">
    <reaction evidence="8">
        <text>L-tyrosyl-[protein] + ATP = O-phospho-L-tyrosyl-[protein] + ADP + H(+)</text>
        <dbReference type="Rhea" id="RHEA:10596"/>
        <dbReference type="Rhea" id="RHEA-COMP:10136"/>
        <dbReference type="Rhea" id="RHEA-COMP:20101"/>
        <dbReference type="ChEBI" id="CHEBI:15378"/>
        <dbReference type="ChEBI" id="CHEBI:30616"/>
        <dbReference type="ChEBI" id="CHEBI:46858"/>
        <dbReference type="ChEBI" id="CHEBI:61978"/>
        <dbReference type="ChEBI" id="CHEBI:456216"/>
        <dbReference type="EC" id="2.7.10.2"/>
    </reaction>
</comment>
<dbReference type="PANTHER" id="PTHR32309">
    <property type="entry name" value="TYROSINE-PROTEIN KINASE"/>
    <property type="match status" value="1"/>
</dbReference>
<comment type="caution">
    <text evidence="10">The sequence shown here is derived from an EMBL/GenBank/DDBJ whole genome shotgun (WGS) entry which is preliminary data.</text>
</comment>
<name>A0A6I1FIK7_9BACI</name>
<evidence type="ECO:0000256" key="7">
    <source>
        <dbReference type="ARBA" id="ARBA00023137"/>
    </source>
</evidence>
<dbReference type="InterPro" id="IPR027417">
    <property type="entry name" value="P-loop_NTPase"/>
</dbReference>
<dbReference type="InterPro" id="IPR005702">
    <property type="entry name" value="Wzc-like_C"/>
</dbReference>
<comment type="similarity">
    <text evidence="1">Belongs to the CpsD/CapB family.</text>
</comment>
<dbReference type="PANTHER" id="PTHR32309:SF13">
    <property type="entry name" value="FERRIC ENTEROBACTIN TRANSPORT PROTEIN FEPE"/>
    <property type="match status" value="1"/>
</dbReference>
<dbReference type="FunFam" id="3.40.50.300:FF:000527">
    <property type="entry name" value="Tyrosine-protein kinase etk"/>
    <property type="match status" value="1"/>
</dbReference>
<accession>A0A6I1FIK7</accession>
<protein>
    <recommendedName>
        <fullName evidence="2">non-specific protein-tyrosine kinase</fullName>
        <ecNumber evidence="2">2.7.10.2</ecNumber>
    </recommendedName>
</protein>
<dbReference type="NCBIfam" id="TIGR01007">
    <property type="entry name" value="eps_fam"/>
    <property type="match status" value="1"/>
</dbReference>
<keyword evidence="11" id="KW-1185">Reference proteome</keyword>
<dbReference type="Proteomes" id="UP000429595">
    <property type="component" value="Unassembled WGS sequence"/>
</dbReference>
<sequence>MVLNKIKKRNLITHTNPESIISEQFRTIRTNIQFINGDKKSNKLLITSPGKEEGKSTTAANIAVSMAQQGEKVLLIDGNLRNPSIHSTFETLNVSGLTDVLMGEAIFEEAVYSSKIENLDILTSGAISSNPAELLASQMMKQLLQKVSPLYETILIDSPSVLEVTDPKIIANLCDGVVLVVRQDKTNIENAFESKKVLEYAKAQIVGVILNEKT</sequence>
<evidence type="ECO:0000256" key="8">
    <source>
        <dbReference type="ARBA" id="ARBA00051245"/>
    </source>
</evidence>
<keyword evidence="3 10" id="KW-0808">Transferase</keyword>
<keyword evidence="4" id="KW-0547">Nucleotide-binding</keyword>
<dbReference type="EMBL" id="WEIO01000002">
    <property type="protein sequence ID" value="KAB7708162.1"/>
    <property type="molecule type" value="Genomic_DNA"/>
</dbReference>
<dbReference type="GO" id="GO:0042802">
    <property type="term" value="F:identical protein binding"/>
    <property type="evidence" value="ECO:0007669"/>
    <property type="project" value="UniProtKB-ARBA"/>
</dbReference>
<keyword evidence="6" id="KW-0067">ATP-binding</keyword>
<evidence type="ECO:0000256" key="3">
    <source>
        <dbReference type="ARBA" id="ARBA00022679"/>
    </source>
</evidence>
<evidence type="ECO:0000256" key="5">
    <source>
        <dbReference type="ARBA" id="ARBA00022777"/>
    </source>
</evidence>
<keyword evidence="5 10" id="KW-0418">Kinase</keyword>
<keyword evidence="7" id="KW-0829">Tyrosine-protein kinase</keyword>
<evidence type="ECO:0000256" key="1">
    <source>
        <dbReference type="ARBA" id="ARBA00007316"/>
    </source>
</evidence>
<dbReference type="Pfam" id="PF13614">
    <property type="entry name" value="AAA_31"/>
    <property type="match status" value="1"/>
</dbReference>
<proteinExistence type="inferred from homology"/>
<evidence type="ECO:0000259" key="9">
    <source>
        <dbReference type="Pfam" id="PF13614"/>
    </source>
</evidence>
<gene>
    <name evidence="10" type="ORF">F9802_05510</name>
</gene>
<dbReference type="CDD" id="cd05387">
    <property type="entry name" value="BY-kinase"/>
    <property type="match status" value="1"/>
</dbReference>
<dbReference type="RefSeq" id="WP_152150147.1">
    <property type="nucleotide sequence ID" value="NZ_WEIO01000002.1"/>
</dbReference>
<evidence type="ECO:0000256" key="4">
    <source>
        <dbReference type="ARBA" id="ARBA00022741"/>
    </source>
</evidence>
<dbReference type="EC" id="2.7.10.2" evidence="2"/>
<feature type="domain" description="AAA" evidence="9">
    <location>
        <begin position="54"/>
        <end position="182"/>
    </location>
</feature>